<dbReference type="AlphaFoldDB" id="A0A9W6YFB9"/>
<evidence type="ECO:0000313" key="3">
    <source>
        <dbReference type="Proteomes" id="UP001165121"/>
    </source>
</evidence>
<accession>A0A9W6YFB9</accession>
<protein>
    <submittedName>
        <fullName evidence="2">Unnamed protein product</fullName>
    </submittedName>
</protein>
<dbReference type="EMBL" id="BSXT01006899">
    <property type="protein sequence ID" value="GMF63268.1"/>
    <property type="molecule type" value="Genomic_DNA"/>
</dbReference>
<sequence>MKESDVVIVPLIRRRIKVERFSDIIVYDATARVQCVLPKRDWISLGVGIHGWRIGPVRDATTPDGVECSPLRGPDNGPASASGLSLPLRERFELKRPSRPHEDDVIPHLDHQDEISSSSSPFSIPAAMPTSNRASSTSQANTVLPRAFLYSPSDIVRLGELGVVTVK</sequence>
<dbReference type="Proteomes" id="UP001165121">
    <property type="component" value="Unassembled WGS sequence"/>
</dbReference>
<feature type="compositionally biased region" description="Polar residues" evidence="1">
    <location>
        <begin position="129"/>
        <end position="138"/>
    </location>
</feature>
<feature type="compositionally biased region" description="Low complexity" evidence="1">
    <location>
        <begin position="115"/>
        <end position="125"/>
    </location>
</feature>
<keyword evidence="3" id="KW-1185">Reference proteome</keyword>
<gene>
    <name evidence="2" type="ORF">Pfra01_002763300</name>
</gene>
<comment type="caution">
    <text evidence="2">The sequence shown here is derived from an EMBL/GenBank/DDBJ whole genome shotgun (WGS) entry which is preliminary data.</text>
</comment>
<organism evidence="2 3">
    <name type="scientific">Phytophthora fragariaefolia</name>
    <dbReference type="NCBI Taxonomy" id="1490495"/>
    <lineage>
        <taxon>Eukaryota</taxon>
        <taxon>Sar</taxon>
        <taxon>Stramenopiles</taxon>
        <taxon>Oomycota</taxon>
        <taxon>Peronosporomycetes</taxon>
        <taxon>Peronosporales</taxon>
        <taxon>Peronosporaceae</taxon>
        <taxon>Phytophthora</taxon>
    </lineage>
</organism>
<evidence type="ECO:0000313" key="2">
    <source>
        <dbReference type="EMBL" id="GMF63268.1"/>
    </source>
</evidence>
<reference evidence="2" key="1">
    <citation type="submission" date="2023-04" db="EMBL/GenBank/DDBJ databases">
        <title>Phytophthora fragariaefolia NBRC 109709.</title>
        <authorList>
            <person name="Ichikawa N."/>
            <person name="Sato H."/>
            <person name="Tonouchi N."/>
        </authorList>
    </citation>
    <scope>NUCLEOTIDE SEQUENCE</scope>
    <source>
        <strain evidence="2">NBRC 109709</strain>
    </source>
</reference>
<proteinExistence type="predicted"/>
<evidence type="ECO:0000256" key="1">
    <source>
        <dbReference type="SAM" id="MobiDB-lite"/>
    </source>
</evidence>
<feature type="region of interest" description="Disordered" evidence="1">
    <location>
        <begin position="112"/>
        <end position="138"/>
    </location>
</feature>
<name>A0A9W6YFB9_9STRA</name>